<dbReference type="PROSITE" id="PS50158">
    <property type="entry name" value="ZF_CCHC"/>
    <property type="match status" value="1"/>
</dbReference>
<protein>
    <recommendedName>
        <fullName evidence="3">CCHC-type domain-containing protein</fullName>
    </recommendedName>
</protein>
<feature type="compositionally biased region" description="Low complexity" evidence="2">
    <location>
        <begin position="56"/>
        <end position="67"/>
    </location>
</feature>
<dbReference type="InterPro" id="IPR036875">
    <property type="entry name" value="Znf_CCHC_sf"/>
</dbReference>
<feature type="region of interest" description="Disordered" evidence="2">
    <location>
        <begin position="56"/>
        <end position="82"/>
    </location>
</feature>
<evidence type="ECO:0000259" key="3">
    <source>
        <dbReference type="PROSITE" id="PS50158"/>
    </source>
</evidence>
<feature type="region of interest" description="Disordered" evidence="2">
    <location>
        <begin position="1114"/>
        <end position="1326"/>
    </location>
</feature>
<dbReference type="SUPFAM" id="SSF56672">
    <property type="entry name" value="DNA/RNA polymerases"/>
    <property type="match status" value="1"/>
</dbReference>
<dbReference type="PANTHER" id="PTHR37984:SF5">
    <property type="entry name" value="PROTEIN NYNRIN-LIKE"/>
    <property type="match status" value="1"/>
</dbReference>
<dbReference type="EMBL" id="JABANP010000668">
    <property type="protein sequence ID" value="KAF4679935.1"/>
    <property type="molecule type" value="Genomic_DNA"/>
</dbReference>
<dbReference type="InterPro" id="IPR050951">
    <property type="entry name" value="Retrovirus_Pol_polyprotein"/>
</dbReference>
<dbReference type="Proteomes" id="UP000541610">
    <property type="component" value="Unassembled WGS sequence"/>
</dbReference>
<dbReference type="InterPro" id="IPR043502">
    <property type="entry name" value="DNA/RNA_pol_sf"/>
</dbReference>
<evidence type="ECO:0000313" key="4">
    <source>
        <dbReference type="EMBL" id="KAF4679935.1"/>
    </source>
</evidence>
<feature type="region of interest" description="Disordered" evidence="2">
    <location>
        <begin position="1002"/>
        <end position="1023"/>
    </location>
</feature>
<feature type="compositionally biased region" description="Acidic residues" evidence="2">
    <location>
        <begin position="1120"/>
        <end position="1147"/>
    </location>
</feature>
<keyword evidence="1" id="KW-0863">Zinc-finger</keyword>
<evidence type="ECO:0000256" key="1">
    <source>
        <dbReference type="PROSITE-ProRule" id="PRU00047"/>
    </source>
</evidence>
<gene>
    <name evidence="4" type="ORF">FOZ60_014297</name>
</gene>
<comment type="caution">
    <text evidence="4">The sequence shown here is derived from an EMBL/GenBank/DDBJ whole genome shotgun (WGS) entry which is preliminary data.</text>
</comment>
<sequence length="1326" mass="145917">MSSGSARSPIDVDVAANEATERGQAWGLTDEQMAQLTDMARTAAQQYNELLEEVAASRAASSTAPATQDTTPSRQNDPARVRSSVNVQITNRMPAGYDGTTDFRVWLKRYEAAAEAAHWPNEVRAATLGLYLEDDYFDSWETLATKEDWASDKEMLLGLFARWQPDEILKAFHGLSWDGRQPFSAFAARLSRYMKDYNRALPDTSKLPKEVMDRQIFDRCVEAAPLAAQPELRKRSPRTIKDICDIVDDYKASAQASKAVAAGLPNDKTGPEKPVPTQAEFEAMMTRSLREIFQPVTEGLGQVLQTVKKQQGQQGQGRPQGLRKCGICEGPHLTHLCTKKKHEKGCFICGKEGHMARRCPQRARKGQGNDPLLRTLVDTGSCHTIVSKDAVPRAMWGQIRSIPGMVINYLLYDTAVFKDPWGEWQPQGSKEEMASVGFTISAMVVEELYYDVVLGHDFLCHFGIDLLTSGNPPVLVVPTEEKSPMPWFTTSLGGLVRALGQPPKSVVDTTHYSPSVVLRPARPVANVVPKATELVSDQDSSLPKRRGRRPGHHGNRRERRQRRRRASIEANYEEYSTDSSVPSIMSPVVATVAIQTGEDLVAPLGCQPKGHVEFVEGTSLGPGNSTASPVASYCEQGVQVDNLGSAQASKGPGVISPGAPGQVTHNYDILLGSVPTHDGRSRPVICTVREARTPEVTGPTQLPSRVPLEGLTPPETWPDEDVDPDDMKDDDIAGPMRFAVPDFQDEALEMPAFPDEPRYEPYRRLCNEYAQLFTVRPGEFTEMDHQIPLLTDVPIAEKIRRIPHKWREEVQAMLDDMLASDVIELSSSPYRFPCVLRPLLWAYNTSVHASTGQTPFFLMFGREPPIGPFPVFHDSLRLHDPLSWTEELRRTRARIQDTVDMYVSYAGSRQKYFYDRKARARVFFVGQRVQLKTFPNPRGRANKLSPVWQTGWYIRRILPGPITKSVEVLHETSGQSRIISVDHLHIDPIQPAQIPAHLGIVRHPPPPPQPEDLPRHPLAPPSTVHHSDIVILDDKSVSVHDGASGPAIPPAPSDFVGSSFGEGGERLVDGENATIASGESRGSRIENFDIARAVSKASDRADSERHVRWAWPEDGVLEAQIDEQEDDRCDEGPEDIDNHDEVEEEVVEQPPKAPVEEHSDIDAADVSVPDEDFRSVPSEPSSRAEGSPGQSPDDPEAVPEVAGDQASHGSEGSLPTSGSGTSSSHESGDGGSDPAREVIEGNDEARHGSSGSQSSSSHPPSMLPEEDNVNQDAVEEAHVAAPADEPSPQRPASSPRPFRARRPPPSRFDPSTYVPLALRKSSSEEE</sequence>
<dbReference type="Pfam" id="PF00098">
    <property type="entry name" value="zf-CCHC"/>
    <property type="match status" value="1"/>
</dbReference>
<dbReference type="GO" id="GO:0003676">
    <property type="term" value="F:nucleic acid binding"/>
    <property type="evidence" value="ECO:0007669"/>
    <property type="project" value="InterPro"/>
</dbReference>
<dbReference type="SUPFAM" id="SSF57756">
    <property type="entry name" value="Retrovirus zinc finger-like domains"/>
    <property type="match status" value="1"/>
</dbReference>
<feature type="domain" description="CCHC-type" evidence="3">
    <location>
        <begin position="346"/>
        <end position="361"/>
    </location>
</feature>
<reference evidence="4 5" key="1">
    <citation type="submission" date="2020-04" db="EMBL/GenBank/DDBJ databases">
        <title>Perkinsus olseni comparative genomics.</title>
        <authorList>
            <person name="Bogema D.R."/>
        </authorList>
    </citation>
    <scope>NUCLEOTIDE SEQUENCE [LARGE SCALE GENOMIC DNA]</scope>
    <source>
        <strain evidence="4">00978-12</strain>
    </source>
</reference>
<dbReference type="InterPro" id="IPR036397">
    <property type="entry name" value="RNaseH_sf"/>
</dbReference>
<feature type="region of interest" description="Disordered" evidence="2">
    <location>
        <begin position="1"/>
        <end position="29"/>
    </location>
</feature>
<dbReference type="SMART" id="SM00343">
    <property type="entry name" value="ZnF_C2HC"/>
    <property type="match status" value="1"/>
</dbReference>
<dbReference type="CDD" id="cd00303">
    <property type="entry name" value="retropepsin_like"/>
    <property type="match status" value="1"/>
</dbReference>
<feature type="compositionally biased region" description="Low complexity" evidence="2">
    <location>
        <begin position="1248"/>
        <end position="1260"/>
    </location>
</feature>
<feature type="compositionally biased region" description="Basic residues" evidence="2">
    <location>
        <begin position="543"/>
        <end position="565"/>
    </location>
</feature>
<evidence type="ECO:0000256" key="2">
    <source>
        <dbReference type="SAM" id="MobiDB-lite"/>
    </source>
</evidence>
<feature type="compositionally biased region" description="Low complexity" evidence="2">
    <location>
        <begin position="1209"/>
        <end position="1225"/>
    </location>
</feature>
<feature type="region of interest" description="Disordered" evidence="2">
    <location>
        <begin position="530"/>
        <end position="580"/>
    </location>
</feature>
<name>A0A7J6N7Z9_PEROL</name>
<dbReference type="Gene3D" id="3.30.420.10">
    <property type="entry name" value="Ribonuclease H-like superfamily/Ribonuclease H"/>
    <property type="match status" value="1"/>
</dbReference>
<dbReference type="Gene3D" id="4.10.60.10">
    <property type="entry name" value="Zinc finger, CCHC-type"/>
    <property type="match status" value="1"/>
</dbReference>
<dbReference type="InterPro" id="IPR001878">
    <property type="entry name" value="Znf_CCHC"/>
</dbReference>
<dbReference type="GO" id="GO:0008270">
    <property type="term" value="F:zinc ion binding"/>
    <property type="evidence" value="ECO:0007669"/>
    <property type="project" value="UniProtKB-KW"/>
</dbReference>
<feature type="compositionally biased region" description="Basic and acidic residues" evidence="2">
    <location>
        <begin position="1234"/>
        <end position="1247"/>
    </location>
</feature>
<evidence type="ECO:0000313" key="5">
    <source>
        <dbReference type="Proteomes" id="UP000541610"/>
    </source>
</evidence>
<feature type="region of interest" description="Disordered" evidence="2">
    <location>
        <begin position="1040"/>
        <end position="1065"/>
    </location>
</feature>
<feature type="region of interest" description="Disordered" evidence="2">
    <location>
        <begin position="695"/>
        <end position="724"/>
    </location>
</feature>
<organism evidence="4 5">
    <name type="scientific">Perkinsus olseni</name>
    <name type="common">Perkinsus atlanticus</name>
    <dbReference type="NCBI Taxonomy" id="32597"/>
    <lineage>
        <taxon>Eukaryota</taxon>
        <taxon>Sar</taxon>
        <taxon>Alveolata</taxon>
        <taxon>Perkinsozoa</taxon>
        <taxon>Perkinsea</taxon>
        <taxon>Perkinsida</taxon>
        <taxon>Perkinsidae</taxon>
        <taxon>Perkinsus</taxon>
    </lineage>
</organism>
<proteinExistence type="predicted"/>
<dbReference type="PANTHER" id="PTHR37984">
    <property type="entry name" value="PROTEIN CBG26694"/>
    <property type="match status" value="1"/>
</dbReference>
<accession>A0A7J6N7Z9</accession>
<keyword evidence="1" id="KW-0479">Metal-binding</keyword>
<dbReference type="OrthoDB" id="427960at2759"/>
<keyword evidence="1" id="KW-0862">Zinc</keyword>